<dbReference type="EMBL" id="VNJK01000001">
    <property type="protein sequence ID" value="TVX92058.1"/>
    <property type="molecule type" value="Genomic_DNA"/>
</dbReference>
<keyword evidence="2" id="KW-0547">Nucleotide-binding</keyword>
<dbReference type="InterPro" id="IPR027417">
    <property type="entry name" value="P-loop_NTPase"/>
</dbReference>
<evidence type="ECO:0000256" key="2">
    <source>
        <dbReference type="ARBA" id="ARBA00022741"/>
    </source>
</evidence>
<keyword evidence="6" id="KW-1185">Reference proteome</keyword>
<dbReference type="SUPFAM" id="SSF52540">
    <property type="entry name" value="P-loop containing nucleoside triphosphate hydrolases"/>
    <property type="match status" value="4"/>
</dbReference>
<dbReference type="OrthoDB" id="9806903at2"/>
<evidence type="ECO:0000256" key="1">
    <source>
        <dbReference type="ARBA" id="ARBA00010378"/>
    </source>
</evidence>
<sequence length="1370" mass="154886">MSSSIVPFESFRNEIDNLIKQFQYSAALSRFEELKDAYHSYANMYDLYANVLLHNQAGLQAIEAAQQAVRMDTSCIDYQITLGRCYEQLHNTSEAAQIYEPIVRQHAMHREALLGLCRISLATGEYNKGANYAQQVCRMHPRDVEAWQLYCKCLLKTHAASDLLLSSLHTALSLASHEELEFELLKALYEAEQYEECQVKCTRMLRKYPNSNYTNEIRHLLIRLKNNPQRTEQSAPILNSPLQIHFEEIKQTLQHKLYDQKSYIENLCQAFMRPFMMRRSDKQLKNAVVIGGQEGTGRHYSLQLLSREMVRKGYLLEEGYHEMDLSLYSTTDKIDTTFLSDLYAALNGQPSIIVFKNIEKCHSIAVHYISQLVIHHRLQLAKRYLFDQKTTSLLQVSGNLTVDTVDDLYPNGKYFVFVSEQEPSVVLSHFPNEAALKIKDMLTTKPLPDESLEKITKKYLKKYISQHSGHVRVLMPSDSAIPELIVARHSKKKGAHGIKSYIEQHIYEPFLELMVKGQLEKEVILDLNSKEQFVLKMGTFILVLAAKDSTDTSSALKDIQAEWQKMIGLDSVKAIIQELEDHLRIQKLRIEQGMIVKKQTLHMVFTGNPGTGKTTVARLVAKYLKASGFLSSGHLIECSRNDLVGQYLGHTAKQTNDLIQAAKGGILFIDEAYALARDKNDSFGMEAVNTLVKGMEDYREDLVVLFAGYKNEMEQFLKSNPGLQSRINLNVDFPDYTPQELYAIACTIAKGHGYSIDEACRAPLTERFSDLQIPGKNDSGNGRLARNVIEQAIKRQSQRLLRELTTARQHSTLQMSQLIIEDFELNPKQEVDIEQVLSEVVGLENVKTVVRQLKQQLIADEKRKQAGYSIQTSQSLNMIFTGNPGTGKTTVARIVSQLLQQMGVLSSDKIVEVDRSQLVAEYVGQTAVKTTDVFISALGGVLFIDEAYALASDGSSFGQEAIDTLVKLIEEHRHHIVVILAGYALEMKDFLKSNSGLSSRFPLHLHFDDYSMEELTDIAVRIVHQKGFQITPDAVKALTVQLRSESRIRGANAGNGRLARNLVEQAIRKQSDRISRMETYEKDALIIIEQIDIEPEQKQDSLAFNLDEQLQRIVGLDQVKQFMRSIQAELSIRKLRKEMGLQSDDQATLHMIFKGNPGTGKTMMARVVGAIMHDLGILRTSKLVETDRAGLVAGYVGQTALKTQEKIEEAMDGVLFIDEAYALANDADSGSGFGKEAIDTLVKMMDDHRDRLIVILAGYSEEMDSFLAINPGLRSRFPHIIEFEDYSAAQLMTIADTMFKERGYVLQENAKQKMALIFEDIQYDPTSGNGRYVRNLCEKAVRLQSMRLFNHSALTKEELITLTAVDIEPL</sequence>
<dbReference type="SMART" id="SM00382">
    <property type="entry name" value="AAA"/>
    <property type="match status" value="3"/>
</dbReference>
<dbReference type="InterPro" id="IPR050773">
    <property type="entry name" value="CbxX/CfxQ_RuBisCO_ESX"/>
</dbReference>
<dbReference type="FunFam" id="3.40.50.300:FF:000216">
    <property type="entry name" value="Type VII secretion ATPase EccA"/>
    <property type="match status" value="3"/>
</dbReference>
<dbReference type="PANTHER" id="PTHR43392">
    <property type="entry name" value="AAA-TYPE ATPASE FAMILY PROTEIN / ANKYRIN REPEAT FAMILY PROTEIN"/>
    <property type="match status" value="1"/>
</dbReference>
<protein>
    <submittedName>
        <fullName evidence="5">AAA family ATPase</fullName>
    </submittedName>
</protein>
<dbReference type="Pfam" id="PF00004">
    <property type="entry name" value="AAA"/>
    <property type="match status" value="3"/>
</dbReference>
<dbReference type="Gene3D" id="1.10.8.60">
    <property type="match status" value="1"/>
</dbReference>
<evidence type="ECO:0000256" key="3">
    <source>
        <dbReference type="ARBA" id="ARBA00022840"/>
    </source>
</evidence>
<evidence type="ECO:0000259" key="4">
    <source>
        <dbReference type="SMART" id="SM00382"/>
    </source>
</evidence>
<dbReference type="PANTHER" id="PTHR43392:SF2">
    <property type="entry name" value="AAA-TYPE ATPASE FAMILY PROTEIN _ ANKYRIN REPEAT FAMILY PROTEIN"/>
    <property type="match status" value="1"/>
</dbReference>
<dbReference type="SUPFAM" id="SSF48452">
    <property type="entry name" value="TPR-like"/>
    <property type="match status" value="1"/>
</dbReference>
<gene>
    <name evidence="5" type="ORF">FPZ44_02700</name>
</gene>
<dbReference type="RefSeq" id="WP_144987145.1">
    <property type="nucleotide sequence ID" value="NZ_VNJK01000001.1"/>
</dbReference>
<dbReference type="InterPro" id="IPR003959">
    <property type="entry name" value="ATPase_AAA_core"/>
</dbReference>
<reference evidence="5 6" key="1">
    <citation type="submission" date="2019-07" db="EMBL/GenBank/DDBJ databases">
        <authorList>
            <person name="Kim J."/>
        </authorList>
    </citation>
    <scope>NUCLEOTIDE SEQUENCE [LARGE SCALE GENOMIC DNA]</scope>
    <source>
        <strain evidence="5 6">N4</strain>
    </source>
</reference>
<evidence type="ECO:0000313" key="6">
    <source>
        <dbReference type="Proteomes" id="UP000318102"/>
    </source>
</evidence>
<dbReference type="PRINTS" id="PR00819">
    <property type="entry name" value="CBXCFQXSUPER"/>
</dbReference>
<feature type="domain" description="AAA+ ATPase" evidence="4">
    <location>
        <begin position="599"/>
        <end position="737"/>
    </location>
</feature>
<dbReference type="InterPro" id="IPR000641">
    <property type="entry name" value="CbxX/CfxQ"/>
</dbReference>
<dbReference type="CDD" id="cd00009">
    <property type="entry name" value="AAA"/>
    <property type="match status" value="2"/>
</dbReference>
<dbReference type="Gene3D" id="1.25.40.10">
    <property type="entry name" value="Tetratricopeptide repeat domain"/>
    <property type="match status" value="1"/>
</dbReference>
<dbReference type="InterPro" id="IPR041627">
    <property type="entry name" value="AAA_lid_6"/>
</dbReference>
<organism evidence="5 6">
    <name type="scientific">Paenibacillus agilis</name>
    <dbReference type="NCBI Taxonomy" id="3020863"/>
    <lineage>
        <taxon>Bacteria</taxon>
        <taxon>Bacillati</taxon>
        <taxon>Bacillota</taxon>
        <taxon>Bacilli</taxon>
        <taxon>Bacillales</taxon>
        <taxon>Paenibacillaceae</taxon>
        <taxon>Paenibacillus</taxon>
    </lineage>
</organism>
<dbReference type="GO" id="GO:0005524">
    <property type="term" value="F:ATP binding"/>
    <property type="evidence" value="ECO:0007669"/>
    <property type="project" value="UniProtKB-KW"/>
</dbReference>
<feature type="domain" description="AAA+ ATPase" evidence="4">
    <location>
        <begin position="874"/>
        <end position="1011"/>
    </location>
</feature>
<accession>A0A559IWP8</accession>
<name>A0A559IWP8_9BACL</name>
<evidence type="ECO:0000313" key="5">
    <source>
        <dbReference type="EMBL" id="TVX92058.1"/>
    </source>
</evidence>
<dbReference type="GO" id="GO:0016887">
    <property type="term" value="F:ATP hydrolysis activity"/>
    <property type="evidence" value="ECO:0007669"/>
    <property type="project" value="InterPro"/>
</dbReference>
<dbReference type="InterPro" id="IPR003593">
    <property type="entry name" value="AAA+_ATPase"/>
</dbReference>
<dbReference type="InterPro" id="IPR011990">
    <property type="entry name" value="TPR-like_helical_dom_sf"/>
</dbReference>
<keyword evidence="3" id="KW-0067">ATP-binding</keyword>
<dbReference type="Pfam" id="PF17866">
    <property type="entry name" value="AAA_lid_6"/>
    <property type="match status" value="3"/>
</dbReference>
<comment type="caution">
    <text evidence="5">The sequence shown here is derived from an EMBL/GenBank/DDBJ whole genome shotgun (WGS) entry which is preliminary data.</text>
</comment>
<comment type="similarity">
    <text evidence="1">Belongs to the CbxX/CfxQ family.</text>
</comment>
<feature type="domain" description="AAA+ ATPase" evidence="4">
    <location>
        <begin position="1147"/>
        <end position="1287"/>
    </location>
</feature>
<proteinExistence type="inferred from homology"/>
<dbReference type="Proteomes" id="UP000318102">
    <property type="component" value="Unassembled WGS sequence"/>
</dbReference>
<dbReference type="Gene3D" id="3.40.50.300">
    <property type="entry name" value="P-loop containing nucleotide triphosphate hydrolases"/>
    <property type="match status" value="3"/>
</dbReference>